<proteinExistence type="predicted"/>
<evidence type="ECO:0000256" key="1">
    <source>
        <dbReference type="SAM" id="MobiDB-lite"/>
    </source>
</evidence>
<dbReference type="Pfam" id="PF16510">
    <property type="entry name" value="P22_portal"/>
    <property type="match status" value="1"/>
</dbReference>
<dbReference type="RefSeq" id="WP_157335956.1">
    <property type="nucleotide sequence ID" value="NZ_RHLK01000006.1"/>
</dbReference>
<dbReference type="Proteomes" id="UP000490800">
    <property type="component" value="Unassembled WGS sequence"/>
</dbReference>
<evidence type="ECO:0000313" key="2">
    <source>
        <dbReference type="EMBL" id="MVP00355.1"/>
    </source>
</evidence>
<organism evidence="2 3">
    <name type="scientific">Paenibacillus lutrae</name>
    <dbReference type="NCBI Taxonomy" id="2078573"/>
    <lineage>
        <taxon>Bacteria</taxon>
        <taxon>Bacillati</taxon>
        <taxon>Bacillota</taxon>
        <taxon>Bacilli</taxon>
        <taxon>Bacillales</taxon>
        <taxon>Paenibacillaceae</taxon>
        <taxon>Paenibacillus</taxon>
    </lineage>
</organism>
<feature type="compositionally biased region" description="Polar residues" evidence="1">
    <location>
        <begin position="215"/>
        <end position="233"/>
    </location>
</feature>
<protein>
    <submittedName>
        <fullName evidence="2">Uncharacterized protein</fullName>
    </submittedName>
</protein>
<dbReference type="InterPro" id="IPR032427">
    <property type="entry name" value="P22_portal"/>
</dbReference>
<sequence length="658" mass="75390">MDLLAPFKKVVSKVKELIDRESDEIEKDAKLQKWKKKFDTAKASHNVDLMDEREYLYLGNRAVDKNINSKDLPTKHANNVYNIVFEFIETQVNTQIPQPSVKSMREEFADQAHMIEDSVSNSLKRLDIEDINDANERITPVQGYSIMELAWNPDYKHQRYQGDLELHSRHPKQLIPQPRVYRLQKMDYFFVLSTVTADYVERRYGKDLDREPEQYTENTSLAGTTSVSNNKASANGDGTVTEIVCWYKDEDGDIGKFVWVNETVLEDLPKFFFRRVRRCEECGQISYEDVCESKVDVEGLELECGSQRFKTHIEDKETLYEDKIIGDGTMVPAGTEVPYFIPQMYPIVIRRNVPRNFDFGGQSDVDVIRDQQDAIKKVVTKMEEKVMQSGSIIKMPEDLNVTITNVTYQIIKGTVQQLGAIGSEDLQAEIGQDMAFLDKLYDHAQSTLGITNSFQGKEDNSAKSGIAKQIQVQQASGRLQSKQYNKNAAFKELFELMLYFKLAFYDEPRPYLTKDIDGNDEYKDFDRYKFLMTDDNGELYYNTDFLFSADVGSGLPKDPIFMYNQIKEMLGMGAIDKLQYWTILESLNFPMAKQIKSQIEEQMQQEAMMMQGAEAGQPAPQSPEQILGSLSPEQLEQFKSLPPEEQEAILQQALGGAA</sequence>
<dbReference type="EMBL" id="RHLK01000006">
    <property type="protein sequence ID" value="MVP00355.1"/>
    <property type="molecule type" value="Genomic_DNA"/>
</dbReference>
<dbReference type="AlphaFoldDB" id="A0A7X3JZS3"/>
<feature type="region of interest" description="Disordered" evidence="1">
    <location>
        <begin position="608"/>
        <end position="643"/>
    </location>
</feature>
<comment type="caution">
    <text evidence="2">The sequence shown here is derived from an EMBL/GenBank/DDBJ whole genome shotgun (WGS) entry which is preliminary data.</text>
</comment>
<dbReference type="OrthoDB" id="2024199at2"/>
<accession>A0A7X3JZS3</accession>
<gene>
    <name evidence="2" type="ORF">EDM21_12615</name>
</gene>
<name>A0A7X3JZS3_9BACL</name>
<feature type="compositionally biased region" description="Low complexity" evidence="1">
    <location>
        <begin position="608"/>
        <end position="617"/>
    </location>
</feature>
<evidence type="ECO:0000313" key="3">
    <source>
        <dbReference type="Proteomes" id="UP000490800"/>
    </source>
</evidence>
<keyword evidence="3" id="KW-1185">Reference proteome</keyword>
<reference evidence="2 3" key="1">
    <citation type="journal article" date="2019" name="Microorganisms">
        <title>Paenibacillus lutrae sp. nov., A Chitinolytic Species Isolated from A River Otter in Castril Natural Park, Granada, Spain.</title>
        <authorList>
            <person name="Rodriguez M."/>
            <person name="Reina J.C."/>
            <person name="Bejar V."/>
            <person name="Llamas I."/>
        </authorList>
    </citation>
    <scope>NUCLEOTIDE SEQUENCE [LARGE SCALE GENOMIC DNA]</scope>
    <source>
        <strain evidence="2 3">N10</strain>
    </source>
</reference>
<feature type="region of interest" description="Disordered" evidence="1">
    <location>
        <begin position="208"/>
        <end position="233"/>
    </location>
</feature>